<proteinExistence type="predicted"/>
<evidence type="ECO:0000313" key="2">
    <source>
        <dbReference type="Proteomes" id="UP000765802"/>
    </source>
</evidence>
<name>A0ABR7M7D2_9BACT</name>
<sequence length="61" mass="7255">MLKDRGRWCAGLPPQHHPLFICMTFWYKESIKSFSTWLPGIKQAGVWTYTGFNCMRKILLY</sequence>
<gene>
    <name evidence="1" type="ORF">BC349_07725</name>
</gene>
<keyword evidence="2" id="KW-1185">Reference proteome</keyword>
<comment type="caution">
    <text evidence="1">The sequence shown here is derived from an EMBL/GenBank/DDBJ whole genome shotgun (WGS) entry which is preliminary data.</text>
</comment>
<reference evidence="1 2" key="1">
    <citation type="submission" date="2016-07" db="EMBL/GenBank/DDBJ databases">
        <title>Genome analysis of Flavihumibacter stibioxidans YS-17.</title>
        <authorList>
            <person name="Shi K."/>
            <person name="Han Y."/>
            <person name="Wang G."/>
        </authorList>
    </citation>
    <scope>NUCLEOTIDE SEQUENCE [LARGE SCALE GENOMIC DNA]</scope>
    <source>
        <strain evidence="1 2">YS-17</strain>
    </source>
</reference>
<dbReference type="EMBL" id="MBUA01000012">
    <property type="protein sequence ID" value="MBC6490917.1"/>
    <property type="molecule type" value="Genomic_DNA"/>
</dbReference>
<dbReference type="Proteomes" id="UP000765802">
    <property type="component" value="Unassembled WGS sequence"/>
</dbReference>
<accession>A0ABR7M7D2</accession>
<evidence type="ECO:0000313" key="1">
    <source>
        <dbReference type="EMBL" id="MBC6490917.1"/>
    </source>
</evidence>
<organism evidence="1 2">
    <name type="scientific">Flavihumibacter stibioxidans</name>
    <dbReference type="NCBI Taxonomy" id="1834163"/>
    <lineage>
        <taxon>Bacteria</taxon>
        <taxon>Pseudomonadati</taxon>
        <taxon>Bacteroidota</taxon>
        <taxon>Chitinophagia</taxon>
        <taxon>Chitinophagales</taxon>
        <taxon>Chitinophagaceae</taxon>
        <taxon>Flavihumibacter</taxon>
    </lineage>
</organism>
<protein>
    <submittedName>
        <fullName evidence="1">Uncharacterized protein</fullName>
    </submittedName>
</protein>